<gene>
    <name evidence="8" type="ORF">BD410DRAFT_827402</name>
</gene>
<keyword evidence="2 4" id="KW-0863">Zinc-finger</keyword>
<dbReference type="STRING" id="50990.A0A4Y7QAV4"/>
<proteinExistence type="predicted"/>
<accession>A0A4Y7QAV4</accession>
<dbReference type="InterPro" id="IPR027370">
    <property type="entry name" value="Znf-RING_euk"/>
</dbReference>
<evidence type="ECO:0000256" key="5">
    <source>
        <dbReference type="PROSITE-ProRule" id="PRU01215"/>
    </source>
</evidence>
<dbReference type="InterPro" id="IPR013083">
    <property type="entry name" value="Znf_RING/FYVE/PHD"/>
</dbReference>
<name>A0A4Y7QAV4_9AGAM</name>
<dbReference type="PROSITE" id="PS50089">
    <property type="entry name" value="ZF_RING_2"/>
    <property type="match status" value="1"/>
</dbReference>
<dbReference type="GO" id="GO:0008270">
    <property type="term" value="F:zinc ion binding"/>
    <property type="evidence" value="ECO:0007669"/>
    <property type="project" value="UniProtKB-KW"/>
</dbReference>
<dbReference type="EMBL" id="ML170168">
    <property type="protein sequence ID" value="TDL23940.1"/>
    <property type="molecule type" value="Genomic_DNA"/>
</dbReference>
<protein>
    <submittedName>
        <fullName evidence="8">Uncharacterized protein</fullName>
    </submittedName>
</protein>
<dbReference type="SUPFAM" id="SSF57850">
    <property type="entry name" value="RING/U-box"/>
    <property type="match status" value="1"/>
</dbReference>
<dbReference type="Pfam" id="PF13445">
    <property type="entry name" value="zf-RING_UBOX"/>
    <property type="match status" value="1"/>
</dbReference>
<keyword evidence="9" id="KW-1185">Reference proteome</keyword>
<dbReference type="Gene3D" id="3.30.40.10">
    <property type="entry name" value="Zinc/RING finger domain, C3HC4 (zinc finger)"/>
    <property type="match status" value="1"/>
</dbReference>
<evidence type="ECO:0000256" key="4">
    <source>
        <dbReference type="PROSITE-ProRule" id="PRU00175"/>
    </source>
</evidence>
<dbReference type="AlphaFoldDB" id="A0A4Y7QAV4"/>
<evidence type="ECO:0000256" key="3">
    <source>
        <dbReference type="ARBA" id="ARBA00022833"/>
    </source>
</evidence>
<feature type="domain" description="RING-Gid-type" evidence="7">
    <location>
        <begin position="4"/>
        <end position="46"/>
    </location>
</feature>
<dbReference type="PROSITE" id="PS51867">
    <property type="entry name" value="ZF_RING_GID"/>
    <property type="match status" value="1"/>
</dbReference>
<keyword evidence="1" id="KW-0479">Metal-binding</keyword>
<evidence type="ECO:0000259" key="7">
    <source>
        <dbReference type="PROSITE" id="PS51867"/>
    </source>
</evidence>
<organism evidence="8 9">
    <name type="scientific">Rickenella mellea</name>
    <dbReference type="NCBI Taxonomy" id="50990"/>
    <lineage>
        <taxon>Eukaryota</taxon>
        <taxon>Fungi</taxon>
        <taxon>Dikarya</taxon>
        <taxon>Basidiomycota</taxon>
        <taxon>Agaricomycotina</taxon>
        <taxon>Agaricomycetes</taxon>
        <taxon>Hymenochaetales</taxon>
        <taxon>Rickenellaceae</taxon>
        <taxon>Rickenella</taxon>
    </lineage>
</organism>
<feature type="zinc finger region" description="RING-Gid-type" evidence="5">
    <location>
        <begin position="4"/>
        <end position="46"/>
    </location>
</feature>
<evidence type="ECO:0000256" key="2">
    <source>
        <dbReference type="ARBA" id="ARBA00022771"/>
    </source>
</evidence>
<dbReference type="SMART" id="SM00184">
    <property type="entry name" value="RING"/>
    <property type="match status" value="1"/>
</dbReference>
<reference evidence="8 9" key="1">
    <citation type="submission" date="2018-06" db="EMBL/GenBank/DDBJ databases">
        <title>A transcriptomic atlas of mushroom development highlights an independent origin of complex multicellularity.</title>
        <authorList>
            <consortium name="DOE Joint Genome Institute"/>
            <person name="Krizsan K."/>
            <person name="Almasi E."/>
            <person name="Merenyi Z."/>
            <person name="Sahu N."/>
            <person name="Viragh M."/>
            <person name="Koszo T."/>
            <person name="Mondo S."/>
            <person name="Kiss B."/>
            <person name="Balint B."/>
            <person name="Kues U."/>
            <person name="Barry K."/>
            <person name="Hegedus J.C."/>
            <person name="Henrissat B."/>
            <person name="Johnson J."/>
            <person name="Lipzen A."/>
            <person name="Ohm R."/>
            <person name="Nagy I."/>
            <person name="Pangilinan J."/>
            <person name="Yan J."/>
            <person name="Xiong Y."/>
            <person name="Grigoriev I.V."/>
            <person name="Hibbett D.S."/>
            <person name="Nagy L.G."/>
        </authorList>
    </citation>
    <scope>NUCLEOTIDE SEQUENCE [LARGE SCALE GENOMIC DNA]</scope>
    <source>
        <strain evidence="8 9">SZMC22713</strain>
    </source>
</reference>
<dbReference type="VEuPathDB" id="FungiDB:BD410DRAFT_827402"/>
<evidence type="ECO:0000259" key="6">
    <source>
        <dbReference type="PROSITE" id="PS50089"/>
    </source>
</evidence>
<evidence type="ECO:0000313" key="8">
    <source>
        <dbReference type="EMBL" id="TDL23940.1"/>
    </source>
</evidence>
<evidence type="ECO:0000256" key="1">
    <source>
        <dbReference type="ARBA" id="ARBA00022723"/>
    </source>
</evidence>
<sequence length="254" mass="29103">MYECPLCYEQFGPEVKPMGLPCGHVFCEDDIGRIAESPGRYKCPTCRRPFTPGPHGNAKRLYFSTDSDDREALKEMQVDEAHHITELLNNLDMASDPSAIEVPLRKLGVWTAGVHGAVSKGVFANIMKAWHAMYFRVQGDIYLRDILRKTRTELDAMRKDDNGAVAYWRKQYDELKFEKDLAERYSQIRMGQLNEKLRDAENKLSDLQHALCDETQCSCSVCLRSVWMRVNPDNVERVQPATDCEPQKETPPVK</sequence>
<evidence type="ECO:0000313" key="9">
    <source>
        <dbReference type="Proteomes" id="UP000294933"/>
    </source>
</evidence>
<dbReference type="OrthoDB" id="6270329at2759"/>
<dbReference type="GO" id="GO:0061630">
    <property type="term" value="F:ubiquitin protein ligase activity"/>
    <property type="evidence" value="ECO:0007669"/>
    <property type="project" value="InterPro"/>
</dbReference>
<keyword evidence="3" id="KW-0862">Zinc</keyword>
<dbReference type="Proteomes" id="UP000294933">
    <property type="component" value="Unassembled WGS sequence"/>
</dbReference>
<dbReference type="InterPro" id="IPR044063">
    <property type="entry name" value="ZF_RING_GID"/>
</dbReference>
<feature type="domain" description="RING-type" evidence="6">
    <location>
        <begin position="4"/>
        <end position="47"/>
    </location>
</feature>
<dbReference type="InterPro" id="IPR001841">
    <property type="entry name" value="Znf_RING"/>
</dbReference>